<organism evidence="2 3">
    <name type="scientific">Novosphingobium sediminis</name>
    <dbReference type="NCBI Taxonomy" id="707214"/>
    <lineage>
        <taxon>Bacteria</taxon>
        <taxon>Pseudomonadati</taxon>
        <taxon>Pseudomonadota</taxon>
        <taxon>Alphaproteobacteria</taxon>
        <taxon>Sphingomonadales</taxon>
        <taxon>Sphingomonadaceae</taxon>
        <taxon>Novosphingobium</taxon>
    </lineage>
</organism>
<keyword evidence="3" id="KW-1185">Reference proteome</keyword>
<accession>A0A512ANQ3</accession>
<evidence type="ECO:0000313" key="2">
    <source>
        <dbReference type="EMBL" id="GEO01321.1"/>
    </source>
</evidence>
<dbReference type="Proteomes" id="UP000321464">
    <property type="component" value="Unassembled WGS sequence"/>
</dbReference>
<dbReference type="AlphaFoldDB" id="A0A512ANQ3"/>
<gene>
    <name evidence="2" type="ORF">NSE01_31530</name>
</gene>
<comment type="caution">
    <text evidence="2">The sequence shown here is derived from an EMBL/GenBank/DDBJ whole genome shotgun (WGS) entry which is preliminary data.</text>
</comment>
<protein>
    <submittedName>
        <fullName evidence="2">Uncharacterized protein</fullName>
    </submittedName>
</protein>
<reference evidence="2 3" key="1">
    <citation type="submission" date="2019-07" db="EMBL/GenBank/DDBJ databases">
        <title>Whole genome shotgun sequence of Novosphingobium sediminis NBRC 106119.</title>
        <authorList>
            <person name="Hosoyama A."/>
            <person name="Uohara A."/>
            <person name="Ohji S."/>
            <person name="Ichikawa N."/>
        </authorList>
    </citation>
    <scope>NUCLEOTIDE SEQUENCE [LARGE SCALE GENOMIC DNA]</scope>
    <source>
        <strain evidence="2 3">NBRC 106119</strain>
    </source>
</reference>
<feature type="region of interest" description="Disordered" evidence="1">
    <location>
        <begin position="1"/>
        <end position="21"/>
    </location>
</feature>
<proteinExistence type="predicted"/>
<name>A0A512ANQ3_9SPHN</name>
<evidence type="ECO:0000313" key="3">
    <source>
        <dbReference type="Proteomes" id="UP000321464"/>
    </source>
</evidence>
<sequence length="74" mass="8060">MPARVRDAALPGPPPSAQREVGLVRPPRQVKPKVERGQLLPEVRTLVPGADLLPPEQAAAVVRVELRQVSFRPV</sequence>
<evidence type="ECO:0000256" key="1">
    <source>
        <dbReference type="SAM" id="MobiDB-lite"/>
    </source>
</evidence>
<dbReference type="EMBL" id="BJYR01000021">
    <property type="protein sequence ID" value="GEO01321.1"/>
    <property type="molecule type" value="Genomic_DNA"/>
</dbReference>